<dbReference type="AlphaFoldDB" id="A0A6I4MM77"/>
<dbReference type="SUPFAM" id="SSF47413">
    <property type="entry name" value="lambda repressor-like DNA-binding domains"/>
    <property type="match status" value="1"/>
</dbReference>
<comment type="caution">
    <text evidence="2">The sequence shown here is derived from an EMBL/GenBank/DDBJ whole genome shotgun (WGS) entry which is preliminary data.</text>
</comment>
<organism evidence="2 3">
    <name type="scientific">Actinomadura physcomitrii</name>
    <dbReference type="NCBI Taxonomy" id="2650748"/>
    <lineage>
        <taxon>Bacteria</taxon>
        <taxon>Bacillati</taxon>
        <taxon>Actinomycetota</taxon>
        <taxon>Actinomycetes</taxon>
        <taxon>Streptosporangiales</taxon>
        <taxon>Thermomonosporaceae</taxon>
        <taxon>Actinomadura</taxon>
    </lineage>
</organism>
<evidence type="ECO:0000313" key="3">
    <source>
        <dbReference type="Proteomes" id="UP000462055"/>
    </source>
</evidence>
<dbReference type="Proteomes" id="UP000462055">
    <property type="component" value="Unassembled WGS sequence"/>
</dbReference>
<dbReference type="Gene3D" id="1.10.260.40">
    <property type="entry name" value="lambda repressor-like DNA-binding domains"/>
    <property type="match status" value="1"/>
</dbReference>
<evidence type="ECO:0000259" key="1">
    <source>
        <dbReference type="PROSITE" id="PS50943"/>
    </source>
</evidence>
<dbReference type="Pfam" id="PF19054">
    <property type="entry name" value="DUF5753"/>
    <property type="match status" value="1"/>
</dbReference>
<dbReference type="InterPro" id="IPR010982">
    <property type="entry name" value="Lambda_DNA-bd_dom_sf"/>
</dbReference>
<dbReference type="PROSITE" id="PS50943">
    <property type="entry name" value="HTH_CROC1"/>
    <property type="match status" value="1"/>
</dbReference>
<reference evidence="2" key="1">
    <citation type="submission" date="2019-12" db="EMBL/GenBank/DDBJ databases">
        <title>Actinomadura physcomitrii sp. nov., a novel actinomycete isolated from moss [Physcomitrium sphaericum (Ludw) Fuernr].</title>
        <authorList>
            <person name="Zhuang X."/>
        </authorList>
    </citation>
    <scope>NUCLEOTIDE SEQUENCE [LARGE SCALE GENOMIC DNA]</scope>
    <source>
        <strain evidence="2">LD22</strain>
    </source>
</reference>
<dbReference type="InterPro" id="IPR043917">
    <property type="entry name" value="DUF5753"/>
</dbReference>
<name>A0A6I4MM77_9ACTN</name>
<feature type="domain" description="HTH cro/C1-type" evidence="1">
    <location>
        <begin position="13"/>
        <end position="67"/>
    </location>
</feature>
<keyword evidence="3" id="KW-1185">Reference proteome</keyword>
<dbReference type="GO" id="GO:0003677">
    <property type="term" value="F:DNA binding"/>
    <property type="evidence" value="ECO:0007669"/>
    <property type="project" value="InterPro"/>
</dbReference>
<protein>
    <submittedName>
        <fullName evidence="2">Helix-turn-helix domain-containing protein</fullName>
    </submittedName>
</protein>
<dbReference type="EMBL" id="WBMS02000060">
    <property type="protein sequence ID" value="MWA06962.1"/>
    <property type="molecule type" value="Genomic_DNA"/>
</dbReference>
<dbReference type="SMART" id="SM00530">
    <property type="entry name" value="HTH_XRE"/>
    <property type="match status" value="1"/>
</dbReference>
<dbReference type="Pfam" id="PF13560">
    <property type="entry name" value="HTH_31"/>
    <property type="match status" value="1"/>
</dbReference>
<dbReference type="CDD" id="cd00093">
    <property type="entry name" value="HTH_XRE"/>
    <property type="match status" value="1"/>
</dbReference>
<accession>A0A6I4MM77</accession>
<sequence>MGAERLREIGQELRRLRLAAGLSGVGLASRAGVPQPTVSRVETGRRVSDPDVVARLFGALELEPAEAERLAGLVRAAYEETAVRRVDAGVSFRPGVAVEWAQGARVVRAFGAVVLPRLLWTSGFAAAAESGGGGEVWTSLLRDEGRRVVVVVGEGALRTWPGSGESMGGQLAYLVEASGWSHVRFGVVPGGATPRVPLHGFTVYDQAAVTVETFTRELTLTDEDEVASYEEIFAEYERVAVFGGQARALVEKAADDLRDALGSIH</sequence>
<dbReference type="RefSeq" id="WP_151599876.1">
    <property type="nucleotide sequence ID" value="NZ_WBMS02000060.1"/>
</dbReference>
<evidence type="ECO:0000313" key="2">
    <source>
        <dbReference type="EMBL" id="MWA06962.1"/>
    </source>
</evidence>
<gene>
    <name evidence="2" type="ORF">F8568_042810</name>
</gene>
<proteinExistence type="predicted"/>
<dbReference type="InterPro" id="IPR001387">
    <property type="entry name" value="Cro/C1-type_HTH"/>
</dbReference>